<evidence type="ECO:0000313" key="4">
    <source>
        <dbReference type="EMBL" id="MCY9599277.1"/>
    </source>
</evidence>
<reference evidence="5 6" key="1">
    <citation type="submission" date="2018-01" db="EMBL/GenBank/DDBJ databases">
        <title>The whole genome sequencing and assembly of Paenibacillus chitinolyticus KCCM 41400 strain.</title>
        <authorList>
            <person name="Kim J.-Y."/>
            <person name="Park M.-K."/>
            <person name="Lee Y.-J."/>
            <person name="Yi H."/>
            <person name="Bahn Y.-S."/>
            <person name="Kim J.F."/>
            <person name="Lee D.-W."/>
        </authorList>
    </citation>
    <scope>NUCLEOTIDE SEQUENCE [LARGE SCALE GENOMIC DNA]</scope>
    <source>
        <strain evidence="5 6">KCCM 41400</strain>
    </source>
</reference>
<keyword evidence="7" id="KW-1185">Reference proteome</keyword>
<feature type="domain" description="Fumarylacetoacetase-like C-terminal" evidence="3">
    <location>
        <begin position="92"/>
        <end position="299"/>
    </location>
</feature>
<dbReference type="InterPro" id="IPR011234">
    <property type="entry name" value="Fumarylacetoacetase-like_C"/>
</dbReference>
<dbReference type="EMBL" id="CP026520">
    <property type="protein sequence ID" value="QAV20962.1"/>
    <property type="molecule type" value="Genomic_DNA"/>
</dbReference>
<dbReference type="RefSeq" id="WP_042233649.1">
    <property type="nucleotide sequence ID" value="NZ_CP026520.1"/>
</dbReference>
<dbReference type="SUPFAM" id="SSF56529">
    <property type="entry name" value="FAH"/>
    <property type="match status" value="1"/>
</dbReference>
<dbReference type="AlphaFoldDB" id="A0A410X2W7"/>
<evidence type="ECO:0000313" key="7">
    <source>
        <dbReference type="Proteomes" id="UP001527202"/>
    </source>
</evidence>
<dbReference type="GO" id="GO:0046872">
    <property type="term" value="F:metal ion binding"/>
    <property type="evidence" value="ECO:0007669"/>
    <property type="project" value="UniProtKB-KW"/>
</dbReference>
<dbReference type="GO" id="GO:0019752">
    <property type="term" value="P:carboxylic acid metabolic process"/>
    <property type="evidence" value="ECO:0007669"/>
    <property type="project" value="UniProtKB-ARBA"/>
</dbReference>
<keyword evidence="2" id="KW-0479">Metal-binding</keyword>
<dbReference type="Proteomes" id="UP000288943">
    <property type="component" value="Chromosome"/>
</dbReference>
<evidence type="ECO:0000313" key="5">
    <source>
        <dbReference type="EMBL" id="QAV20962.1"/>
    </source>
</evidence>
<dbReference type="EMBL" id="JAMDMJ010000042">
    <property type="protein sequence ID" value="MCY9599277.1"/>
    <property type="molecule type" value="Genomic_DNA"/>
</dbReference>
<name>A0A410X2W7_9BACL</name>
<dbReference type="Pfam" id="PF01557">
    <property type="entry name" value="FAA_hydrolase"/>
    <property type="match status" value="1"/>
</dbReference>
<reference evidence="4 7" key="2">
    <citation type="submission" date="2022-05" db="EMBL/GenBank/DDBJ databases">
        <title>Genome Sequencing of Bee-Associated Microbes.</title>
        <authorList>
            <person name="Dunlap C."/>
        </authorList>
    </citation>
    <scope>NUCLEOTIDE SEQUENCE [LARGE SCALE GENOMIC DNA]</scope>
    <source>
        <strain evidence="4 7">NRRL B-23120</strain>
    </source>
</reference>
<dbReference type="Gene3D" id="3.90.850.10">
    <property type="entry name" value="Fumarylacetoacetase-like, C-terminal domain"/>
    <property type="match status" value="1"/>
</dbReference>
<dbReference type="PANTHER" id="PTHR42796">
    <property type="entry name" value="FUMARYLACETOACETATE HYDROLASE DOMAIN-CONTAINING PROTEIN 2A-RELATED"/>
    <property type="match status" value="1"/>
</dbReference>
<keyword evidence="5" id="KW-0378">Hydrolase</keyword>
<evidence type="ECO:0000256" key="2">
    <source>
        <dbReference type="ARBA" id="ARBA00022723"/>
    </source>
</evidence>
<dbReference type="KEGG" id="pchi:PC41400_26050"/>
<accession>A0A410X2W7</accession>
<comment type="similarity">
    <text evidence="1">Belongs to the FAH family.</text>
</comment>
<dbReference type="GeneID" id="95378257"/>
<dbReference type="FunFam" id="3.90.850.10:FF:000002">
    <property type="entry name" value="2-hydroxyhepta-2,4-diene-1,7-dioate isomerase"/>
    <property type="match status" value="1"/>
</dbReference>
<organism evidence="5 6">
    <name type="scientific">Paenibacillus chitinolyticus</name>
    <dbReference type="NCBI Taxonomy" id="79263"/>
    <lineage>
        <taxon>Bacteria</taxon>
        <taxon>Bacillati</taxon>
        <taxon>Bacillota</taxon>
        <taxon>Bacilli</taxon>
        <taxon>Bacillales</taxon>
        <taxon>Paenibacillaceae</taxon>
        <taxon>Paenibacillus</taxon>
    </lineage>
</organism>
<dbReference type="PANTHER" id="PTHR42796:SF4">
    <property type="entry name" value="FUMARYLACETOACETATE HYDROLASE DOMAIN-CONTAINING PROTEIN 2A"/>
    <property type="match status" value="1"/>
</dbReference>
<gene>
    <name evidence="4" type="ORF">M5X16_26405</name>
    <name evidence="5" type="ORF">PC41400_26050</name>
</gene>
<evidence type="ECO:0000313" key="6">
    <source>
        <dbReference type="Proteomes" id="UP000288943"/>
    </source>
</evidence>
<dbReference type="GO" id="GO:0016853">
    <property type="term" value="F:isomerase activity"/>
    <property type="evidence" value="ECO:0007669"/>
    <property type="project" value="UniProtKB-ARBA"/>
</dbReference>
<proteinExistence type="inferred from homology"/>
<sequence length="316" mass="34805">MKLLTFLGEQGPRLGIRLEQGVLDVAEALKNMKGYEEGSVPTDMDQVIKGGPEAIQSLQKVIDDLPDTSENEPYLLEESSLVFAPCVTEPGKIICVGLNYQKHAEETKSPIPEHPVLFNKFNNALTGHRCDVSLPNVTSELDYEAELVIVIGQKAKDVSKEEAAQYIFGYTCGNDLSARDLQRRTNQWLLGKSCDGFLPLGPYIVTGDEIGNPNELKIRSLVNGEQRQNSTTADMIFKVEELVSYISRHMTLLPGDIILTGTPEGVTIGYPREQRVYLKDGDQLSVEIEKIGTLSNKIVAETKVEEGKPVGRTLGV</sequence>
<dbReference type="Proteomes" id="UP001527202">
    <property type="component" value="Unassembled WGS sequence"/>
</dbReference>
<evidence type="ECO:0000256" key="1">
    <source>
        <dbReference type="ARBA" id="ARBA00010211"/>
    </source>
</evidence>
<dbReference type="OrthoDB" id="9805307at2"/>
<evidence type="ECO:0000259" key="3">
    <source>
        <dbReference type="Pfam" id="PF01557"/>
    </source>
</evidence>
<protein>
    <submittedName>
        <fullName evidence="5">FAA hydrolase family protein</fullName>
    </submittedName>
    <submittedName>
        <fullName evidence="4">Fumarylacetoacetate hydrolase family protein</fullName>
    </submittedName>
</protein>
<dbReference type="InterPro" id="IPR051121">
    <property type="entry name" value="FAH"/>
</dbReference>
<dbReference type="InterPro" id="IPR036663">
    <property type="entry name" value="Fumarylacetoacetase_C_sf"/>
</dbReference>
<dbReference type="GO" id="GO:0016787">
    <property type="term" value="F:hydrolase activity"/>
    <property type="evidence" value="ECO:0007669"/>
    <property type="project" value="UniProtKB-KW"/>
</dbReference>